<evidence type="ECO:0008006" key="3">
    <source>
        <dbReference type="Google" id="ProtNLM"/>
    </source>
</evidence>
<dbReference type="EMBL" id="FOXI01000004">
    <property type="protein sequence ID" value="SFP51013.1"/>
    <property type="molecule type" value="Genomic_DNA"/>
</dbReference>
<dbReference type="InterPro" id="IPR029044">
    <property type="entry name" value="Nucleotide-diphossugar_trans"/>
</dbReference>
<keyword evidence="2" id="KW-1185">Reference proteome</keyword>
<accession>A0A1I5QXN7</accession>
<gene>
    <name evidence="1" type="ORF">SAMN05216277_104142</name>
</gene>
<organism evidence="1 2">
    <name type="scientific">Halolamina pelagica</name>
    <dbReference type="NCBI Taxonomy" id="699431"/>
    <lineage>
        <taxon>Archaea</taxon>
        <taxon>Methanobacteriati</taxon>
        <taxon>Methanobacteriota</taxon>
        <taxon>Stenosarchaea group</taxon>
        <taxon>Halobacteria</taxon>
        <taxon>Halobacteriales</taxon>
        <taxon>Haloferacaceae</taxon>
    </lineage>
</organism>
<protein>
    <recommendedName>
        <fullName evidence="3">Glycosyl transferase family 8</fullName>
    </recommendedName>
</protein>
<name>A0A1I5QXN7_9EURY</name>
<dbReference type="OrthoDB" id="351345at2157"/>
<dbReference type="SUPFAM" id="SSF53448">
    <property type="entry name" value="Nucleotide-diphospho-sugar transferases"/>
    <property type="match status" value="1"/>
</dbReference>
<evidence type="ECO:0000313" key="2">
    <source>
        <dbReference type="Proteomes" id="UP000183769"/>
    </source>
</evidence>
<reference evidence="2" key="1">
    <citation type="submission" date="2016-10" db="EMBL/GenBank/DDBJ databases">
        <authorList>
            <person name="Varghese N."/>
            <person name="Submissions S."/>
        </authorList>
    </citation>
    <scope>NUCLEOTIDE SEQUENCE [LARGE SCALE GENOMIC DNA]</scope>
    <source>
        <strain evidence="2">CGMCC 1.10329</strain>
    </source>
</reference>
<sequence>MIDLNENATFAITADSGELERQAVLLVRSIKRYAPDANVVVFIPRASRGEVSGDALATYRSAGSVVWGEIPISEYPISALLGAFVAAEERSETEYLVAMDTDTLLLDRLRVQQGGDVWLRPVDVGAQYWGSQDSMGDWKQLYERFGLSIPDRGEYVEAAIDGRAVPPYWNSGVTITTDRSLPERWLRYTKEMYYDDELPVSRDEFFIDQLSLSVATARNEVQELDERTNYPLGGRLSVPSNVSVIHYGDRRNLARVFSQPVRRELRESGAIPDITSGDMLRTLLDVCSTKSGRVLDYEQKNRLRGLVSAVLPQSVVDR</sequence>
<dbReference type="RefSeq" id="WP_074877134.1">
    <property type="nucleotide sequence ID" value="NZ_FOXI01000004.1"/>
</dbReference>
<evidence type="ECO:0000313" key="1">
    <source>
        <dbReference type="EMBL" id="SFP51013.1"/>
    </source>
</evidence>
<dbReference type="AlphaFoldDB" id="A0A1I5QXN7"/>
<proteinExistence type="predicted"/>
<dbReference type="Proteomes" id="UP000183769">
    <property type="component" value="Unassembled WGS sequence"/>
</dbReference>